<dbReference type="InterPro" id="IPR036282">
    <property type="entry name" value="Glutathione-S-Trfase_C_sf"/>
</dbReference>
<dbReference type="InterPro" id="IPR040079">
    <property type="entry name" value="Glutathione_S-Trfase"/>
</dbReference>
<dbReference type="PROSITE" id="PS50404">
    <property type="entry name" value="GST_NTER"/>
    <property type="match status" value="1"/>
</dbReference>
<evidence type="ECO:0000259" key="2">
    <source>
        <dbReference type="PROSITE" id="PS50404"/>
    </source>
</evidence>
<dbReference type="CDD" id="cd03048">
    <property type="entry name" value="GST_N_Ure2p_like"/>
    <property type="match status" value="1"/>
</dbReference>
<dbReference type="Pfam" id="PF13409">
    <property type="entry name" value="GST_N_2"/>
    <property type="match status" value="1"/>
</dbReference>
<dbReference type="SUPFAM" id="SSF52833">
    <property type="entry name" value="Thioredoxin-like"/>
    <property type="match status" value="1"/>
</dbReference>
<name>A0A448YEM9_BRENA</name>
<dbReference type="SFLD" id="SFLDG01151">
    <property type="entry name" value="Main.2:_Nu-like"/>
    <property type="match status" value="1"/>
</dbReference>
<dbReference type="Gene3D" id="3.40.30.10">
    <property type="entry name" value="Glutaredoxin"/>
    <property type="match status" value="1"/>
</dbReference>
<protein>
    <submittedName>
        <fullName evidence="4">DEKNAAC100688</fullName>
    </submittedName>
</protein>
<dbReference type="SFLD" id="SFLDS00019">
    <property type="entry name" value="Glutathione_Transferase_(cytos"/>
    <property type="match status" value="1"/>
</dbReference>
<dbReference type="InterPro" id="IPR010987">
    <property type="entry name" value="Glutathione-S-Trfase_C-like"/>
</dbReference>
<dbReference type="PROSITE" id="PS50405">
    <property type="entry name" value="GST_CTER"/>
    <property type="match status" value="1"/>
</dbReference>
<dbReference type="AlphaFoldDB" id="A0A448YEM9"/>
<dbReference type="Gene3D" id="1.20.1050.10">
    <property type="match status" value="1"/>
</dbReference>
<keyword evidence="5" id="KW-1185">Reference proteome</keyword>
<comment type="similarity">
    <text evidence="1">Belongs to the GST superfamily.</text>
</comment>
<dbReference type="InterPro" id="IPR004045">
    <property type="entry name" value="Glutathione_S-Trfase_N"/>
</dbReference>
<feature type="domain" description="GST N-terminal" evidence="2">
    <location>
        <begin position="19"/>
        <end position="105"/>
    </location>
</feature>
<dbReference type="Pfam" id="PF14497">
    <property type="entry name" value="GST_C_3"/>
    <property type="match status" value="1"/>
</dbReference>
<dbReference type="EMBL" id="CAACVR010000001">
    <property type="protein sequence ID" value="VEU19338.1"/>
    <property type="molecule type" value="Genomic_DNA"/>
</dbReference>
<accession>A0A448YEM9</accession>
<evidence type="ECO:0000313" key="5">
    <source>
        <dbReference type="Proteomes" id="UP000290900"/>
    </source>
</evidence>
<proteinExistence type="inferred from homology"/>
<dbReference type="InParanoid" id="A0A448YEM9"/>
<dbReference type="PANTHER" id="PTHR44051:SF8">
    <property type="entry name" value="GLUTATHIONE S-TRANSFERASE GSTA"/>
    <property type="match status" value="1"/>
</dbReference>
<dbReference type="STRING" id="13370.A0A448YEM9"/>
<dbReference type="PANTHER" id="PTHR44051">
    <property type="entry name" value="GLUTATHIONE S-TRANSFERASE-RELATED"/>
    <property type="match status" value="1"/>
</dbReference>
<sequence length="232" mass="26842">MPEHYTTEKEPTKIEGAKAPYPVFYTWGTPNGLKVTILAELLGIDYYVYPVDISKNIQKEPWYLNFNANGRIPSLGYVEKDGSVTYVNESAAILLFLTDKYDKERKFSFEPGTSLYYEELEWLFFQMAGLGPMKGQFHWFSRNAPKDELAINRYYNETFRLIGVLEERLKKNGTGYLVSDHITIADIVSVPWLRNNGLGTYEQDIKKYTNVFAWIQRVLKIPAVQRGLKVPK</sequence>
<dbReference type="Proteomes" id="UP000290900">
    <property type="component" value="Unassembled WGS sequence"/>
</dbReference>
<evidence type="ECO:0000313" key="4">
    <source>
        <dbReference type="EMBL" id="VEU19338.1"/>
    </source>
</evidence>
<feature type="domain" description="GST C-terminal" evidence="3">
    <location>
        <begin position="112"/>
        <end position="232"/>
    </location>
</feature>
<dbReference type="InterPro" id="IPR004046">
    <property type="entry name" value="GST_C"/>
</dbReference>
<evidence type="ECO:0000259" key="3">
    <source>
        <dbReference type="PROSITE" id="PS50405"/>
    </source>
</evidence>
<organism evidence="4 5">
    <name type="scientific">Brettanomyces naardenensis</name>
    <name type="common">Yeast</name>
    <dbReference type="NCBI Taxonomy" id="13370"/>
    <lineage>
        <taxon>Eukaryota</taxon>
        <taxon>Fungi</taxon>
        <taxon>Dikarya</taxon>
        <taxon>Ascomycota</taxon>
        <taxon>Saccharomycotina</taxon>
        <taxon>Pichiomycetes</taxon>
        <taxon>Pichiales</taxon>
        <taxon>Pichiaceae</taxon>
        <taxon>Brettanomyces</taxon>
    </lineage>
</organism>
<dbReference type="OrthoDB" id="422574at2759"/>
<gene>
    <name evidence="4" type="ORF">BRENAR_LOCUS75</name>
</gene>
<dbReference type="SUPFAM" id="SSF47616">
    <property type="entry name" value="GST C-terminal domain-like"/>
    <property type="match status" value="1"/>
</dbReference>
<dbReference type="InterPro" id="IPR036249">
    <property type="entry name" value="Thioredoxin-like_sf"/>
</dbReference>
<dbReference type="SFLD" id="SFLDG00358">
    <property type="entry name" value="Main_(cytGST)"/>
    <property type="match status" value="1"/>
</dbReference>
<reference evidence="4 5" key="1">
    <citation type="submission" date="2018-12" db="EMBL/GenBank/DDBJ databases">
        <authorList>
            <person name="Tiukova I."/>
            <person name="Dainat J."/>
        </authorList>
    </citation>
    <scope>NUCLEOTIDE SEQUENCE [LARGE SCALE GENOMIC DNA]</scope>
</reference>
<evidence type="ECO:0000256" key="1">
    <source>
        <dbReference type="ARBA" id="ARBA00007409"/>
    </source>
</evidence>